<dbReference type="EMBL" id="CCKQ01008985">
    <property type="protein sequence ID" value="CDW80454.1"/>
    <property type="molecule type" value="Genomic_DNA"/>
</dbReference>
<dbReference type="PRINTS" id="PR01463">
    <property type="entry name" value="EAGCHANLFMLY"/>
</dbReference>
<evidence type="ECO:0000256" key="7">
    <source>
        <dbReference type="ARBA" id="ARBA00023303"/>
    </source>
</evidence>
<keyword evidence="3 9" id="KW-0812">Transmembrane</keyword>
<keyword evidence="12" id="KW-1185">Reference proteome</keyword>
<keyword evidence="5" id="KW-0406">Ion transport</keyword>
<feature type="transmembrane region" description="Helical" evidence="9">
    <location>
        <begin position="532"/>
        <end position="553"/>
    </location>
</feature>
<evidence type="ECO:0000259" key="10">
    <source>
        <dbReference type="PROSITE" id="PS50042"/>
    </source>
</evidence>
<proteinExistence type="predicted"/>
<dbReference type="GO" id="GO:0098855">
    <property type="term" value="C:HCN channel complex"/>
    <property type="evidence" value="ECO:0007669"/>
    <property type="project" value="TreeGrafter"/>
</dbReference>
<protein>
    <recommendedName>
        <fullName evidence="10">Cyclic nucleotide-binding domain-containing protein</fullName>
    </recommendedName>
</protein>
<dbReference type="GO" id="GO:0003254">
    <property type="term" value="P:regulation of membrane depolarization"/>
    <property type="evidence" value="ECO:0007669"/>
    <property type="project" value="TreeGrafter"/>
</dbReference>
<dbReference type="Gene3D" id="2.60.120.10">
    <property type="entry name" value="Jelly Rolls"/>
    <property type="match status" value="1"/>
</dbReference>
<feature type="compositionally biased region" description="Acidic residues" evidence="8">
    <location>
        <begin position="821"/>
        <end position="839"/>
    </location>
</feature>
<evidence type="ECO:0000256" key="1">
    <source>
        <dbReference type="ARBA" id="ARBA00004141"/>
    </source>
</evidence>
<dbReference type="InterPro" id="IPR000595">
    <property type="entry name" value="cNMP-bd_dom"/>
</dbReference>
<evidence type="ECO:0000256" key="3">
    <source>
        <dbReference type="ARBA" id="ARBA00022692"/>
    </source>
</evidence>
<dbReference type="Pfam" id="PF00027">
    <property type="entry name" value="cNMP_binding"/>
    <property type="match status" value="1"/>
</dbReference>
<sequence>MIYGGSAQPNQEPLQNNFIQIPQQNSLSGIQQLQASQILAQNQVNTQNMSQGQTAILFCQQFHATLNSDNQPSQQPDAIIYFSTAVELSLNTNKQHDESKQSASSKGSSQNTPKLQKANTRRDTVPAQNNVSLIKRLQYQEKGKMNSQMIGTDSKLKSSMNANQAPQTPSNQETIDQFSMADPLKGILSRRSSFGDNQNSTRSLNNTQANFNQDFNLNSYFGTSEVDQTRDIFKSIVGPEGSLAEQKTLKKSSSELIQNHEEFFIEEEYDYTENLGELTLTMIQQNRDSRKFCKMIYPDSTLKTVWDMLGMVMIFYQAIMIPYRLSFGDTADGALAIIEYIMDVYFIFDLGYYKQGNLIMNRRLIITNYLQTWFVLDLLASFPYTWIIDNADKDDNADEDSPNYSQTNLKAPQLLRLIRIIRFMRVLKLLRLLKLKNLVYKEFFLNDSVNLIIDFAKLFVIVFFIIHWVGCFFFAIANFEASFHSDNWLRLANLNDMSDFDSLYITSIYWAFLTMATIGYGDIYPVSVIEKIYVMFCMIGACAVFAYLVGYIGSVLEKSETIIQEFKQYKLEEEEVLDMLSESLRLELIIHMNGKMLHNTMLFRNFDIQFLSELTFVLKKETLSDDFKLFDEGDKGQNLYFIIRGSIIIAHKKTFTYIKELGTDEYLGEIAFFSDFTRKATARSKNFAEVLILDIKDFLTQAQNYPAVHKNYLNIKKSIQEDPKNLKLLGITCYLCEGNGHIAIDCNIFPTIQGNLKVHAYEKLKKIQKLLTQQSKRGIKRARHQISMKKHVENIGDPEDSIITEECDENDDIEQIREATNEDDEEELQEEDDDEDEEEEQKKRDKENHTTPEKGLSHHLTKILRNTQLSKLEVGIQNKLARISSVSSQFDHIKRENTLQQKLQKGILKQLTFQKKNLKSKSPPSNHRINGIQQIDEENLGSDESSQQTTQQQQQNRAKFRESIQQSLTMKQLNRIMTRVKINTESNQKVQKNSMVARGIKLALREINKEIKKTVVQSPQSPLQLPSQLSTNKSEPIKSQLTALEALSKKFQLVSTKSQTQFQSQEHKSNTKISKDIGMKMRNLSKLGTFKDKSIGNFRNSLPKNPQTNSGIGSFSSITQMIGNNFQSKLRGGSQSHHAQGSIGATLSKLQFGPKVGNLSNQGTMHELDKISQMDERKSMKRFPVINDKSDRQNKQNVKDRKKSAFINGAVPIPDDLNLNMLNEIFGNISESDSDSESGSIKQSGTSFESSSSGEQFDDDEEDRKEEEKQ</sequence>
<dbReference type="Pfam" id="PF00520">
    <property type="entry name" value="Ion_trans"/>
    <property type="match status" value="1"/>
</dbReference>
<feature type="compositionally biased region" description="Low complexity" evidence="8">
    <location>
        <begin position="1237"/>
        <end position="1255"/>
    </location>
</feature>
<dbReference type="PANTHER" id="PTHR45689:SF5">
    <property type="entry name" value="I[[H]] CHANNEL, ISOFORM E"/>
    <property type="match status" value="1"/>
</dbReference>
<dbReference type="Proteomes" id="UP000039865">
    <property type="component" value="Unassembled WGS sequence"/>
</dbReference>
<dbReference type="GO" id="GO:0035725">
    <property type="term" value="P:sodium ion transmembrane transport"/>
    <property type="evidence" value="ECO:0007669"/>
    <property type="project" value="TreeGrafter"/>
</dbReference>
<dbReference type="OrthoDB" id="290889at2759"/>
<feature type="compositionally biased region" description="Basic and acidic residues" evidence="8">
    <location>
        <begin position="1188"/>
        <end position="1199"/>
    </location>
</feature>
<dbReference type="PANTHER" id="PTHR45689">
    <property type="entry name" value="I[[H]] CHANNEL, ISOFORM E"/>
    <property type="match status" value="1"/>
</dbReference>
<feature type="region of interest" description="Disordered" evidence="8">
    <location>
        <begin position="1168"/>
        <end position="1203"/>
    </location>
</feature>
<name>A0A078AE00_STYLE</name>
<feature type="compositionally biased region" description="Basic and acidic residues" evidence="8">
    <location>
        <begin position="1168"/>
        <end position="1178"/>
    </location>
</feature>
<dbReference type="InterPro" id="IPR014710">
    <property type="entry name" value="RmlC-like_jellyroll"/>
</dbReference>
<dbReference type="CDD" id="cd00038">
    <property type="entry name" value="CAP_ED"/>
    <property type="match status" value="1"/>
</dbReference>
<dbReference type="SUPFAM" id="SSF51206">
    <property type="entry name" value="cAMP-binding domain-like"/>
    <property type="match status" value="1"/>
</dbReference>
<dbReference type="PROSITE" id="PS50042">
    <property type="entry name" value="CNMP_BINDING_3"/>
    <property type="match status" value="1"/>
</dbReference>
<dbReference type="AlphaFoldDB" id="A0A078AE00"/>
<feature type="compositionally biased region" description="Acidic residues" evidence="8">
    <location>
        <begin position="1256"/>
        <end position="1270"/>
    </location>
</feature>
<feature type="transmembrane region" description="Helical" evidence="9">
    <location>
        <begin position="503"/>
        <end position="520"/>
    </location>
</feature>
<dbReference type="SUPFAM" id="SSF81324">
    <property type="entry name" value="Voltage-gated potassium channels"/>
    <property type="match status" value="1"/>
</dbReference>
<dbReference type="Gene3D" id="1.10.287.70">
    <property type="match status" value="1"/>
</dbReference>
<comment type="subcellular location">
    <subcellularLocation>
        <location evidence="1">Membrane</location>
        <topology evidence="1">Multi-pass membrane protein</topology>
    </subcellularLocation>
</comment>
<dbReference type="SMART" id="SM00100">
    <property type="entry name" value="cNMP"/>
    <property type="match status" value="1"/>
</dbReference>
<evidence type="ECO:0000256" key="2">
    <source>
        <dbReference type="ARBA" id="ARBA00022448"/>
    </source>
</evidence>
<feature type="transmembrane region" description="Helical" evidence="9">
    <location>
        <begin position="335"/>
        <end position="353"/>
    </location>
</feature>
<feature type="compositionally biased region" description="Acidic residues" evidence="8">
    <location>
        <begin position="796"/>
        <end position="813"/>
    </location>
</feature>
<keyword evidence="2" id="KW-0813">Transport</keyword>
<feature type="transmembrane region" description="Helical" evidence="9">
    <location>
        <begin position="458"/>
        <end position="483"/>
    </location>
</feature>
<evidence type="ECO:0000256" key="4">
    <source>
        <dbReference type="ARBA" id="ARBA00022989"/>
    </source>
</evidence>
<accession>A0A078AE00</accession>
<evidence type="ECO:0000256" key="6">
    <source>
        <dbReference type="ARBA" id="ARBA00023136"/>
    </source>
</evidence>
<gene>
    <name evidence="11" type="primary">Contig12381.g13223</name>
    <name evidence="11" type="ORF">STYLEM_9452</name>
</gene>
<dbReference type="GO" id="GO:0005249">
    <property type="term" value="F:voltage-gated potassium channel activity"/>
    <property type="evidence" value="ECO:0007669"/>
    <property type="project" value="InterPro"/>
</dbReference>
<reference evidence="11 12" key="1">
    <citation type="submission" date="2014-06" db="EMBL/GenBank/DDBJ databases">
        <authorList>
            <person name="Swart Estienne"/>
        </authorList>
    </citation>
    <scope>NUCLEOTIDE SEQUENCE [LARGE SCALE GENOMIC DNA]</scope>
    <source>
        <strain evidence="11 12">130c</strain>
    </source>
</reference>
<dbReference type="InterPro" id="IPR018490">
    <property type="entry name" value="cNMP-bd_dom_sf"/>
</dbReference>
<keyword evidence="4 9" id="KW-1133">Transmembrane helix</keyword>
<keyword evidence="7" id="KW-0407">Ion channel</keyword>
<evidence type="ECO:0000256" key="5">
    <source>
        <dbReference type="ARBA" id="ARBA00023065"/>
    </source>
</evidence>
<dbReference type="InterPro" id="IPR005821">
    <property type="entry name" value="Ion_trans_dom"/>
</dbReference>
<feature type="region of interest" description="Disordered" evidence="8">
    <location>
        <begin position="93"/>
        <end position="128"/>
    </location>
</feature>
<feature type="region of interest" description="Disordered" evidence="8">
    <location>
        <begin position="778"/>
        <end position="858"/>
    </location>
</feature>
<feature type="region of interest" description="Disordered" evidence="8">
    <location>
        <begin position="940"/>
        <end position="962"/>
    </location>
</feature>
<evidence type="ECO:0000256" key="9">
    <source>
        <dbReference type="SAM" id="Phobius"/>
    </source>
</evidence>
<evidence type="ECO:0000256" key="8">
    <source>
        <dbReference type="SAM" id="MobiDB-lite"/>
    </source>
</evidence>
<feature type="compositionally biased region" description="Basic residues" evidence="8">
    <location>
        <begin position="778"/>
        <end position="789"/>
    </location>
</feature>
<organism evidence="11 12">
    <name type="scientific">Stylonychia lemnae</name>
    <name type="common">Ciliate</name>
    <dbReference type="NCBI Taxonomy" id="5949"/>
    <lineage>
        <taxon>Eukaryota</taxon>
        <taxon>Sar</taxon>
        <taxon>Alveolata</taxon>
        <taxon>Ciliophora</taxon>
        <taxon>Intramacronucleata</taxon>
        <taxon>Spirotrichea</taxon>
        <taxon>Stichotrichia</taxon>
        <taxon>Sporadotrichida</taxon>
        <taxon>Oxytrichidae</taxon>
        <taxon>Stylonychinae</taxon>
        <taxon>Stylonychia</taxon>
    </lineage>
</organism>
<evidence type="ECO:0000313" key="12">
    <source>
        <dbReference type="Proteomes" id="UP000039865"/>
    </source>
</evidence>
<feature type="compositionally biased region" description="Basic and acidic residues" evidence="8">
    <location>
        <begin position="840"/>
        <end position="856"/>
    </location>
</feature>
<keyword evidence="6 9" id="KW-0472">Membrane</keyword>
<evidence type="ECO:0000313" key="11">
    <source>
        <dbReference type="EMBL" id="CDW80454.1"/>
    </source>
</evidence>
<feature type="domain" description="Cyclic nucleotide-binding" evidence="10">
    <location>
        <begin position="602"/>
        <end position="698"/>
    </location>
</feature>
<dbReference type="InterPro" id="IPR051413">
    <property type="entry name" value="K/Na_HCN_channel"/>
</dbReference>
<feature type="region of interest" description="Disordered" evidence="8">
    <location>
        <begin position="1229"/>
        <end position="1270"/>
    </location>
</feature>
<feature type="compositionally biased region" description="Low complexity" evidence="8">
    <location>
        <begin position="101"/>
        <end position="110"/>
    </location>
</feature>
<dbReference type="OMA" id="ISEMAFD"/>
<feature type="transmembrane region" description="Helical" evidence="9">
    <location>
        <begin position="304"/>
        <end position="323"/>
    </location>
</feature>
<dbReference type="InParanoid" id="A0A078AE00"/>
<dbReference type="InterPro" id="IPR003938">
    <property type="entry name" value="K_chnl_volt-dep_EAG/ELK/ERG"/>
</dbReference>